<dbReference type="InterPro" id="IPR043519">
    <property type="entry name" value="NT_sf"/>
</dbReference>
<dbReference type="SUPFAM" id="SSF47802">
    <property type="entry name" value="DNA polymerase beta, N-terminal domain-like"/>
    <property type="match status" value="1"/>
</dbReference>
<dbReference type="InterPro" id="IPR037160">
    <property type="entry name" value="DNA_Pol_thumb_sf"/>
</dbReference>
<dbReference type="SMART" id="SM00278">
    <property type="entry name" value="HhH1"/>
    <property type="match status" value="3"/>
</dbReference>
<name>A0ABT8R0Y8_9BACT</name>
<dbReference type="InterPro" id="IPR003583">
    <property type="entry name" value="Hlx-hairpin-Hlx_DNA-bd_motif"/>
</dbReference>
<dbReference type="InterPro" id="IPR050243">
    <property type="entry name" value="PHP_phosphatase"/>
</dbReference>
<dbReference type="Pfam" id="PF14716">
    <property type="entry name" value="HHH_8"/>
    <property type="match status" value="1"/>
</dbReference>
<evidence type="ECO:0000256" key="3">
    <source>
        <dbReference type="ARBA" id="ARBA00022705"/>
    </source>
</evidence>
<dbReference type="SUPFAM" id="SSF81301">
    <property type="entry name" value="Nucleotidyltransferase"/>
    <property type="match status" value="1"/>
</dbReference>
<feature type="domain" description="DNA-directed DNA polymerase X" evidence="6">
    <location>
        <begin position="1"/>
        <end position="303"/>
    </location>
</feature>
<dbReference type="Proteomes" id="UP001168528">
    <property type="component" value="Unassembled WGS sequence"/>
</dbReference>
<dbReference type="SUPFAM" id="SSF89550">
    <property type="entry name" value="PHP domain-like"/>
    <property type="match status" value="1"/>
</dbReference>
<sequence length="567" mass="63594">MENSAIIRALKLAAQLMELHEENQFKIRSYTNAVFALEKLDIDLAGMPVDKLASQEGIGKSIAQKIHSLNEQGSFEELDNLLAITPPGVLEMMRLKGIGPKKIRTLWKELGLESTDALLEACENNQVAKLKGFGEKTQENIKQALLFNQAAVGKLHYASAEPVAADLLNLLKSKGWQAAITGQMARKTDIVELLQLVVATDKPSEVHALLDSLPEVEKNQKTSSPFAWRGKLEASGLAVEFIMAPSNRFINQAFIHTAVPAHLCYTDASGKNLLQIAKSHSFDSEEAIYQAAGLPYIIPELREGLHEFDLAKQDKLKDLVQYEHLKGILHNHSTYSDGKHTLEEMAVYCKELGFEYLGISDHSKSAFYANGLYEERVRKQHEEIDRLNKKLAPFRIFKGIESDILHDGSLDYEPTVLASFDFIVASVHSGLKMDEQKATQRLIKAVENPYTTILGHPTGRLLLRREGYPINHKKVIDACAANGVVIEINANPWRLDMDWHWLPYALEKGVMISINPDAHEKDGYHDMVYGLYVARKGGLPRQMTFNALSAEELGRYFVQRKEKLIQT</sequence>
<keyword evidence="3" id="KW-0235">DNA replication</keyword>
<dbReference type="Pfam" id="PF14520">
    <property type="entry name" value="HHH_5"/>
    <property type="match status" value="1"/>
</dbReference>
<dbReference type="CDD" id="cd07436">
    <property type="entry name" value="PHP_PolX"/>
    <property type="match status" value="1"/>
</dbReference>
<dbReference type="RefSeq" id="WP_302035855.1">
    <property type="nucleotide sequence ID" value="NZ_JAUKPO010000001.1"/>
</dbReference>
<evidence type="ECO:0000256" key="2">
    <source>
        <dbReference type="ARBA" id="ARBA00022634"/>
    </source>
</evidence>
<evidence type="ECO:0000259" key="4">
    <source>
        <dbReference type="SMART" id="SM00278"/>
    </source>
</evidence>
<dbReference type="PANTHER" id="PTHR36928">
    <property type="entry name" value="PHOSPHATASE YCDX-RELATED"/>
    <property type="match status" value="1"/>
</dbReference>
<dbReference type="InterPro" id="IPR010996">
    <property type="entry name" value="HHH_MUS81"/>
</dbReference>
<dbReference type="Pfam" id="PF02811">
    <property type="entry name" value="PHP"/>
    <property type="match status" value="1"/>
</dbReference>
<evidence type="ECO:0000313" key="8">
    <source>
        <dbReference type="Proteomes" id="UP001168528"/>
    </source>
</evidence>
<dbReference type="InterPro" id="IPR022311">
    <property type="entry name" value="PolX-like"/>
</dbReference>
<evidence type="ECO:0000259" key="6">
    <source>
        <dbReference type="SMART" id="SM00483"/>
    </source>
</evidence>
<gene>
    <name evidence="7" type="ORF">Q0590_02295</name>
</gene>
<feature type="domain" description="Polymerase/histidinol phosphatase N-terminal" evidence="5">
    <location>
        <begin position="327"/>
        <end position="406"/>
    </location>
</feature>
<accession>A0ABT8R0Y8</accession>
<dbReference type="InterPro" id="IPR003141">
    <property type="entry name" value="Pol/His_phosphatase_N"/>
</dbReference>
<dbReference type="InterPro" id="IPR047967">
    <property type="entry name" value="PolX_PHP"/>
</dbReference>
<dbReference type="Gene3D" id="1.10.150.20">
    <property type="entry name" value="5' to 3' exonuclease, C-terminal subdomain"/>
    <property type="match status" value="1"/>
</dbReference>
<dbReference type="PIRSF" id="PIRSF005047">
    <property type="entry name" value="UCP005047_YshC"/>
    <property type="match status" value="1"/>
</dbReference>
<evidence type="ECO:0000313" key="7">
    <source>
        <dbReference type="EMBL" id="MDO1445059.1"/>
    </source>
</evidence>
<proteinExistence type="predicted"/>
<dbReference type="Gene3D" id="3.30.210.10">
    <property type="entry name" value="DNA polymerase, thumb domain"/>
    <property type="match status" value="1"/>
</dbReference>
<dbReference type="EMBL" id="JAUKPO010000001">
    <property type="protein sequence ID" value="MDO1445059.1"/>
    <property type="molecule type" value="Genomic_DNA"/>
</dbReference>
<evidence type="ECO:0000256" key="1">
    <source>
        <dbReference type="ARBA" id="ARBA00001946"/>
    </source>
</evidence>
<feature type="domain" description="Helix-hairpin-helix DNA-binding motif class 1" evidence="4">
    <location>
        <begin position="90"/>
        <end position="109"/>
    </location>
</feature>
<evidence type="ECO:0000259" key="5">
    <source>
        <dbReference type="SMART" id="SM00481"/>
    </source>
</evidence>
<feature type="domain" description="Helix-hairpin-helix DNA-binding motif class 1" evidence="4">
    <location>
        <begin position="50"/>
        <end position="69"/>
    </location>
</feature>
<dbReference type="SMART" id="SM00483">
    <property type="entry name" value="POLXc"/>
    <property type="match status" value="1"/>
</dbReference>
<keyword evidence="2" id="KW-0237">DNA synthesis</keyword>
<dbReference type="InterPro" id="IPR027421">
    <property type="entry name" value="DNA_pol_lamdba_lyase_dom_sf"/>
</dbReference>
<protein>
    <submittedName>
        <fullName evidence="7">Helix-hairpin-helix domain-containing protein</fullName>
    </submittedName>
</protein>
<keyword evidence="8" id="KW-1185">Reference proteome</keyword>
<comment type="cofactor">
    <cofactor evidence="1">
        <name>Mg(2+)</name>
        <dbReference type="ChEBI" id="CHEBI:18420"/>
    </cofactor>
</comment>
<dbReference type="Gene3D" id="1.10.150.110">
    <property type="entry name" value="DNA polymerase beta, N-terminal domain-like"/>
    <property type="match status" value="1"/>
</dbReference>
<dbReference type="PANTHER" id="PTHR36928:SF1">
    <property type="entry name" value="PHOSPHATASE YCDX-RELATED"/>
    <property type="match status" value="1"/>
</dbReference>
<dbReference type="Gene3D" id="3.20.20.140">
    <property type="entry name" value="Metal-dependent hydrolases"/>
    <property type="match status" value="1"/>
</dbReference>
<organism evidence="7 8">
    <name type="scientific">Rhodocytophaga aerolata</name>
    <dbReference type="NCBI Taxonomy" id="455078"/>
    <lineage>
        <taxon>Bacteria</taxon>
        <taxon>Pseudomonadati</taxon>
        <taxon>Bacteroidota</taxon>
        <taxon>Cytophagia</taxon>
        <taxon>Cytophagales</taxon>
        <taxon>Rhodocytophagaceae</taxon>
        <taxon>Rhodocytophaga</taxon>
    </lineage>
</organism>
<dbReference type="InterPro" id="IPR004013">
    <property type="entry name" value="PHP_dom"/>
</dbReference>
<dbReference type="InterPro" id="IPR016195">
    <property type="entry name" value="Pol/histidinol_Pase-like"/>
</dbReference>
<reference evidence="7" key="1">
    <citation type="submission" date="2023-07" db="EMBL/GenBank/DDBJ databases">
        <title>The genome sequence of Rhodocytophaga aerolata KACC 12507.</title>
        <authorList>
            <person name="Zhang X."/>
        </authorList>
    </citation>
    <scope>NUCLEOTIDE SEQUENCE</scope>
    <source>
        <strain evidence="7">KACC 12507</strain>
    </source>
</reference>
<dbReference type="SMART" id="SM00481">
    <property type="entry name" value="POLIIIAc"/>
    <property type="match status" value="1"/>
</dbReference>
<feature type="domain" description="Helix-hairpin-helix DNA-binding motif class 1" evidence="4">
    <location>
        <begin position="125"/>
        <end position="144"/>
    </location>
</feature>
<comment type="caution">
    <text evidence="7">The sequence shown here is derived from an EMBL/GenBank/DDBJ whole genome shotgun (WGS) entry which is preliminary data.</text>
</comment>
<dbReference type="InterPro" id="IPR002054">
    <property type="entry name" value="DNA-dir_DNA_pol_X"/>
</dbReference>